<gene>
    <name evidence="2" type="ORF">J1902_18280</name>
</gene>
<name>A0A939HFC2_9MICC</name>
<evidence type="ECO:0000256" key="1">
    <source>
        <dbReference type="SAM" id="MobiDB-lite"/>
    </source>
</evidence>
<sequence>MSANGQDLTARKNALAALGVAPGKAFTGRGLTGANRARPGPRASWPPAGPACTPSLSSEASSLLAPCLGEDAFALLEGVRD</sequence>
<proteinExistence type="predicted"/>
<evidence type="ECO:0000313" key="3">
    <source>
        <dbReference type="Proteomes" id="UP000664164"/>
    </source>
</evidence>
<reference evidence="2" key="1">
    <citation type="submission" date="2021-03" db="EMBL/GenBank/DDBJ databases">
        <title>A new species, PO-11, isolated from a karst cave deposit.</title>
        <authorList>
            <person name="Zhaoxiaoyong W."/>
        </authorList>
    </citation>
    <scope>NUCLEOTIDE SEQUENCE</scope>
    <source>
        <strain evidence="2">PO-11</strain>
    </source>
</reference>
<organism evidence="2 3">
    <name type="scientific">Arthrobacter cavernae</name>
    <dbReference type="NCBI Taxonomy" id="2817681"/>
    <lineage>
        <taxon>Bacteria</taxon>
        <taxon>Bacillati</taxon>
        <taxon>Actinomycetota</taxon>
        <taxon>Actinomycetes</taxon>
        <taxon>Micrococcales</taxon>
        <taxon>Micrococcaceae</taxon>
        <taxon>Arthrobacter</taxon>
    </lineage>
</organism>
<protein>
    <submittedName>
        <fullName evidence="2">Uncharacterized protein</fullName>
    </submittedName>
</protein>
<dbReference type="Proteomes" id="UP000664164">
    <property type="component" value="Unassembled WGS sequence"/>
</dbReference>
<dbReference type="EMBL" id="JAFNLL010000067">
    <property type="protein sequence ID" value="MBO1269882.1"/>
    <property type="molecule type" value="Genomic_DNA"/>
</dbReference>
<accession>A0A939HFC2</accession>
<evidence type="ECO:0000313" key="2">
    <source>
        <dbReference type="EMBL" id="MBO1269882.1"/>
    </source>
</evidence>
<comment type="caution">
    <text evidence="2">The sequence shown here is derived from an EMBL/GenBank/DDBJ whole genome shotgun (WGS) entry which is preliminary data.</text>
</comment>
<feature type="region of interest" description="Disordered" evidence="1">
    <location>
        <begin position="28"/>
        <end position="56"/>
    </location>
</feature>
<feature type="non-terminal residue" evidence="2">
    <location>
        <position position="81"/>
    </location>
</feature>
<keyword evidence="3" id="KW-1185">Reference proteome</keyword>
<dbReference type="AlphaFoldDB" id="A0A939HFC2"/>